<gene>
    <name evidence="4" type="ORF">ASIM_LOCUS4370</name>
</gene>
<proteinExistence type="predicted"/>
<feature type="transmembrane region" description="Helical" evidence="2">
    <location>
        <begin position="73"/>
        <end position="90"/>
    </location>
</feature>
<sequence>MEARGTEAVDKLNAEYGGAEELCRMLKVDPLHGLPNDLQQLTKRRAKFGSNTIPPAKSKSFFHLIFDACKDPTLVILLVAGFISLGLSFYEPGQVVQGQQNATNILSSANANHTLEGLIGLSNSTFRIDEPTSANEDHGSAWIEGVAILICVVVVVLVTAINDFSKER</sequence>
<dbReference type="EMBL" id="UYRR01007545">
    <property type="protein sequence ID" value="VDK23710.1"/>
    <property type="molecule type" value="Genomic_DNA"/>
</dbReference>
<evidence type="ECO:0000256" key="2">
    <source>
        <dbReference type="SAM" id="Phobius"/>
    </source>
</evidence>
<dbReference type="SMART" id="SM00831">
    <property type="entry name" value="Cation_ATPase_N"/>
    <property type="match status" value="1"/>
</dbReference>
<dbReference type="PANTHER" id="PTHR24093:SF253">
    <property type="entry name" value="PLASMA MEMBRANE CALCIUM-TRANSPORTING ATPASE MCA-1"/>
    <property type="match status" value="1"/>
</dbReference>
<dbReference type="InterPro" id="IPR023298">
    <property type="entry name" value="ATPase_P-typ_TM_dom_sf"/>
</dbReference>
<dbReference type="Gene3D" id="1.20.1110.10">
    <property type="entry name" value="Calcium-transporting ATPase, transmembrane domain"/>
    <property type="match status" value="1"/>
</dbReference>
<reference evidence="6" key="1">
    <citation type="submission" date="2017-02" db="UniProtKB">
        <authorList>
            <consortium name="WormBaseParasite"/>
        </authorList>
    </citation>
    <scope>IDENTIFICATION</scope>
</reference>
<keyword evidence="2" id="KW-1133">Transmembrane helix</keyword>
<dbReference type="Pfam" id="PF00690">
    <property type="entry name" value="Cation_ATPase_N"/>
    <property type="match status" value="1"/>
</dbReference>
<keyword evidence="2" id="KW-0472">Membrane</keyword>
<reference evidence="4 5" key="2">
    <citation type="submission" date="2018-11" db="EMBL/GenBank/DDBJ databases">
        <authorList>
            <consortium name="Pathogen Informatics"/>
        </authorList>
    </citation>
    <scope>NUCLEOTIDE SEQUENCE [LARGE SCALE GENOMIC DNA]</scope>
</reference>
<dbReference type="GO" id="GO:0005388">
    <property type="term" value="F:P-type calcium transporter activity"/>
    <property type="evidence" value="ECO:0007669"/>
    <property type="project" value="TreeGrafter"/>
</dbReference>
<keyword evidence="5" id="KW-1185">Reference proteome</keyword>
<evidence type="ECO:0000313" key="4">
    <source>
        <dbReference type="EMBL" id="VDK23710.1"/>
    </source>
</evidence>
<dbReference type="OrthoDB" id="116380at2759"/>
<dbReference type="WBParaSite" id="ASIM_0000455801-mRNA-1">
    <property type="protein sequence ID" value="ASIM_0000455801-mRNA-1"/>
    <property type="gene ID" value="ASIM_0000455801"/>
</dbReference>
<dbReference type="PANTHER" id="PTHR24093">
    <property type="entry name" value="CATION TRANSPORTING ATPASE"/>
    <property type="match status" value="1"/>
</dbReference>
<evidence type="ECO:0000256" key="1">
    <source>
        <dbReference type="ARBA" id="ARBA00022842"/>
    </source>
</evidence>
<protein>
    <submittedName>
        <fullName evidence="6">Cation_ATPase_N domain-containing protein</fullName>
    </submittedName>
</protein>
<dbReference type="Gene3D" id="2.70.150.10">
    <property type="entry name" value="Calcium-transporting ATPase, cytoplasmic transduction domain A"/>
    <property type="match status" value="1"/>
</dbReference>
<dbReference type="Proteomes" id="UP000267096">
    <property type="component" value="Unassembled WGS sequence"/>
</dbReference>
<accession>A0A0M3JAD8</accession>
<evidence type="ECO:0000313" key="5">
    <source>
        <dbReference type="Proteomes" id="UP000267096"/>
    </source>
</evidence>
<dbReference type="InterPro" id="IPR004014">
    <property type="entry name" value="ATPase_P-typ_cation-transptr_N"/>
</dbReference>
<dbReference type="GO" id="GO:0005886">
    <property type="term" value="C:plasma membrane"/>
    <property type="evidence" value="ECO:0007669"/>
    <property type="project" value="TreeGrafter"/>
</dbReference>
<feature type="domain" description="Cation-transporting P-type ATPase N-terminal" evidence="3">
    <location>
        <begin position="13"/>
        <end position="89"/>
    </location>
</feature>
<dbReference type="GO" id="GO:0051480">
    <property type="term" value="P:regulation of cytosolic calcium ion concentration"/>
    <property type="evidence" value="ECO:0007669"/>
    <property type="project" value="TreeGrafter"/>
</dbReference>
<evidence type="ECO:0000259" key="3">
    <source>
        <dbReference type="SMART" id="SM00831"/>
    </source>
</evidence>
<dbReference type="AlphaFoldDB" id="A0A0M3JAD8"/>
<organism evidence="6">
    <name type="scientific">Anisakis simplex</name>
    <name type="common">Herring worm</name>
    <dbReference type="NCBI Taxonomy" id="6269"/>
    <lineage>
        <taxon>Eukaryota</taxon>
        <taxon>Metazoa</taxon>
        <taxon>Ecdysozoa</taxon>
        <taxon>Nematoda</taxon>
        <taxon>Chromadorea</taxon>
        <taxon>Rhabditida</taxon>
        <taxon>Spirurina</taxon>
        <taxon>Ascaridomorpha</taxon>
        <taxon>Ascaridoidea</taxon>
        <taxon>Anisakidae</taxon>
        <taxon>Anisakis</taxon>
        <taxon>Anisakis simplex complex</taxon>
    </lineage>
</organism>
<feature type="transmembrane region" description="Helical" evidence="2">
    <location>
        <begin position="141"/>
        <end position="161"/>
    </location>
</feature>
<name>A0A0M3JAD8_ANISI</name>
<keyword evidence="2" id="KW-0812">Transmembrane</keyword>
<keyword evidence="1" id="KW-0460">Magnesium</keyword>
<dbReference type="SUPFAM" id="SSF81665">
    <property type="entry name" value="Calcium ATPase, transmembrane domain M"/>
    <property type="match status" value="1"/>
</dbReference>
<evidence type="ECO:0000313" key="6">
    <source>
        <dbReference type="WBParaSite" id="ASIM_0000455801-mRNA-1"/>
    </source>
</evidence>